<proteinExistence type="predicted"/>
<dbReference type="AlphaFoldDB" id="A0A8K0TAM0"/>
<feature type="compositionally biased region" description="Polar residues" evidence="1">
    <location>
        <begin position="123"/>
        <end position="141"/>
    </location>
</feature>
<feature type="region of interest" description="Disordered" evidence="1">
    <location>
        <begin position="353"/>
        <end position="411"/>
    </location>
</feature>
<feature type="compositionally biased region" description="Basic and acidic residues" evidence="1">
    <location>
        <begin position="1"/>
        <end position="10"/>
    </location>
</feature>
<sequence length="568" mass="61922">MMGPEHDRNMSPEALSSLFQQRPMRPLPKRRLRERLSPDVADSIEYPPASQQSSPLFLYPNIVRDEPSPSPGRNYTVIRDQCYEDPSMIPPESGENDEDMAKRLSHNKGIRQDLVNRMHSPPSKGSQSKQNPQAPPSTASSIDGYDSFENTNNKKKRKIPSAGDSGLNGIHSLNDLNSLSISAATSPSNEHDLAGGSSTSPQHGSAGFVGGNQGISGPGRGRYGRSRNGRSPLRALSDATNSLPGRGAKPRAPQWAESPTEPTGIISSAIANAEKITSISGQENLMSLLRKAANDPEVSRAARHASSQFTFTCDSQVPSTQWPGGSDPAASRPPFITKYSTFTTRESPAMSAKLAAANNSSAATHGSTPRPTRKKKSSHRCRLDKELRQAADDRRRDAQYKRQTNPPKPEDDWICPLCEYELIFGEPPRALIHHYEMKDRKIRRQEEERKRLLEKAKSKGRKAKKGGKTSTKAASPSGPTHAHDSHSHCRDDSNTTEDEDEDYLGDIDRADDGSYHQEDPPMLLSDDPEAEGDDTARNHHHPPGCVCGGLSADSELRKGGALVDPGSA</sequence>
<dbReference type="EMBL" id="JAGPXD010000004">
    <property type="protein sequence ID" value="KAH7358360.1"/>
    <property type="molecule type" value="Genomic_DNA"/>
</dbReference>
<feature type="compositionally biased region" description="Low complexity" evidence="1">
    <location>
        <begin position="353"/>
        <end position="363"/>
    </location>
</feature>
<evidence type="ECO:0000313" key="3">
    <source>
        <dbReference type="Proteomes" id="UP000813385"/>
    </source>
</evidence>
<feature type="compositionally biased region" description="Basic and acidic residues" evidence="1">
    <location>
        <begin position="506"/>
        <end position="519"/>
    </location>
</feature>
<feature type="compositionally biased region" description="Basic and acidic residues" evidence="1">
    <location>
        <begin position="481"/>
        <end position="493"/>
    </location>
</feature>
<name>A0A8K0TAM0_9PEZI</name>
<feature type="compositionally biased region" description="Basic residues" evidence="1">
    <location>
        <begin position="458"/>
        <end position="467"/>
    </location>
</feature>
<dbReference type="Proteomes" id="UP000813385">
    <property type="component" value="Unassembled WGS sequence"/>
</dbReference>
<feature type="compositionally biased region" description="Gly residues" evidence="1">
    <location>
        <begin position="207"/>
        <end position="221"/>
    </location>
</feature>
<accession>A0A8K0TAM0</accession>
<feature type="compositionally biased region" description="Basic residues" evidence="1">
    <location>
        <begin position="371"/>
        <end position="380"/>
    </location>
</feature>
<organism evidence="2 3">
    <name type="scientific">Plectosphaerella cucumerina</name>
    <dbReference type="NCBI Taxonomy" id="40658"/>
    <lineage>
        <taxon>Eukaryota</taxon>
        <taxon>Fungi</taxon>
        <taxon>Dikarya</taxon>
        <taxon>Ascomycota</taxon>
        <taxon>Pezizomycotina</taxon>
        <taxon>Sordariomycetes</taxon>
        <taxon>Hypocreomycetidae</taxon>
        <taxon>Glomerellales</taxon>
        <taxon>Plectosphaerellaceae</taxon>
        <taxon>Plectosphaerella</taxon>
    </lineage>
</organism>
<feature type="compositionally biased region" description="Basic and acidic residues" evidence="1">
    <location>
        <begin position="381"/>
        <end position="400"/>
    </location>
</feature>
<gene>
    <name evidence="2" type="ORF">B0T11DRAFT_102866</name>
</gene>
<feature type="compositionally biased region" description="Acidic residues" evidence="1">
    <location>
        <begin position="494"/>
        <end position="505"/>
    </location>
</feature>
<evidence type="ECO:0000313" key="2">
    <source>
        <dbReference type="EMBL" id="KAH7358360.1"/>
    </source>
</evidence>
<feature type="region of interest" description="Disordered" evidence="1">
    <location>
        <begin position="454"/>
        <end position="568"/>
    </location>
</feature>
<keyword evidence="3" id="KW-1185">Reference proteome</keyword>
<evidence type="ECO:0000256" key="1">
    <source>
        <dbReference type="SAM" id="MobiDB-lite"/>
    </source>
</evidence>
<protein>
    <submittedName>
        <fullName evidence="2">Uncharacterized protein</fullName>
    </submittedName>
</protein>
<dbReference type="OrthoDB" id="4174342at2759"/>
<comment type="caution">
    <text evidence="2">The sequence shown here is derived from an EMBL/GenBank/DDBJ whole genome shotgun (WGS) entry which is preliminary data.</text>
</comment>
<feature type="region of interest" description="Disordered" evidence="1">
    <location>
        <begin position="1"/>
        <end position="166"/>
    </location>
</feature>
<feature type="region of interest" description="Disordered" evidence="1">
    <location>
        <begin position="182"/>
        <end position="263"/>
    </location>
</feature>
<reference evidence="2" key="1">
    <citation type="journal article" date="2021" name="Nat. Commun.">
        <title>Genetic determinants of endophytism in the Arabidopsis root mycobiome.</title>
        <authorList>
            <person name="Mesny F."/>
            <person name="Miyauchi S."/>
            <person name="Thiergart T."/>
            <person name="Pickel B."/>
            <person name="Atanasova L."/>
            <person name="Karlsson M."/>
            <person name="Huettel B."/>
            <person name="Barry K.W."/>
            <person name="Haridas S."/>
            <person name="Chen C."/>
            <person name="Bauer D."/>
            <person name="Andreopoulos W."/>
            <person name="Pangilinan J."/>
            <person name="LaButti K."/>
            <person name="Riley R."/>
            <person name="Lipzen A."/>
            <person name="Clum A."/>
            <person name="Drula E."/>
            <person name="Henrissat B."/>
            <person name="Kohler A."/>
            <person name="Grigoriev I.V."/>
            <person name="Martin F.M."/>
            <person name="Hacquard S."/>
        </authorList>
    </citation>
    <scope>NUCLEOTIDE SEQUENCE</scope>
    <source>
        <strain evidence="2">MPI-CAGE-AT-0016</strain>
    </source>
</reference>